<name>A0A2M8WTN0_9MICO</name>
<dbReference type="RefSeq" id="WP_425436154.1">
    <property type="nucleotide sequence ID" value="NZ_PGTZ01000006.1"/>
</dbReference>
<dbReference type="InterPro" id="IPR029058">
    <property type="entry name" value="AB_hydrolase_fold"/>
</dbReference>
<keyword evidence="3" id="KW-1185">Reference proteome</keyword>
<reference evidence="2 3" key="1">
    <citation type="submission" date="2017-11" db="EMBL/GenBank/DDBJ databases">
        <title>Genomic Encyclopedia of Archaeal and Bacterial Type Strains, Phase II (KMG-II): From Individual Species to Whole Genera.</title>
        <authorList>
            <person name="Goeker M."/>
        </authorList>
    </citation>
    <scope>NUCLEOTIDE SEQUENCE [LARGE SCALE GENOMIC DNA]</scope>
    <source>
        <strain evidence="2 3">DSM 22413</strain>
    </source>
</reference>
<evidence type="ECO:0000259" key="1">
    <source>
        <dbReference type="Pfam" id="PF20408"/>
    </source>
</evidence>
<gene>
    <name evidence="2" type="ORF">CLV34_0137</name>
</gene>
<organism evidence="2 3">
    <name type="scientific">Luteimicrobium subarcticum</name>
    <dbReference type="NCBI Taxonomy" id="620910"/>
    <lineage>
        <taxon>Bacteria</taxon>
        <taxon>Bacillati</taxon>
        <taxon>Actinomycetota</taxon>
        <taxon>Actinomycetes</taxon>
        <taxon>Micrococcales</taxon>
        <taxon>Luteimicrobium</taxon>
    </lineage>
</organism>
<comment type="caution">
    <text evidence="2">The sequence shown here is derived from an EMBL/GenBank/DDBJ whole genome shotgun (WGS) entry which is preliminary data.</text>
</comment>
<sequence>MAPVSAGRRLATPVGDGRLVIGLPEAERGPVRGVLLLGHGAGGDVDAPDLVAVRDAALAGGVAVALFTQPYRVAGRRAPAPARQLDAAWAAAVASVGRRRALRGLPLVVGGRSSGARVACRTAAAAGAVAVVALAFPVHPPGRPEVSRLDELDAVPVPVLVVQGVRDAFGRPPAAPAREVVVVAGDHSLRRDTAAVADAVVRFLDRLLPAA</sequence>
<dbReference type="EMBL" id="PGTZ01000006">
    <property type="protein sequence ID" value="PJI94301.1"/>
    <property type="molecule type" value="Genomic_DNA"/>
</dbReference>
<dbReference type="Pfam" id="PF20408">
    <property type="entry name" value="Abhydrolase_11"/>
    <property type="match status" value="1"/>
</dbReference>
<dbReference type="InterPro" id="IPR026555">
    <property type="entry name" value="NSL3/Tex30"/>
</dbReference>
<evidence type="ECO:0000313" key="3">
    <source>
        <dbReference type="Proteomes" id="UP000231586"/>
    </source>
</evidence>
<dbReference type="InterPro" id="IPR046879">
    <property type="entry name" value="KANL3/Tex30_Abhydrolase"/>
</dbReference>
<dbReference type="AlphaFoldDB" id="A0A2M8WTN0"/>
<feature type="domain" description="KANL3/Tex30 alpha/beta hydrolase-like" evidence="1">
    <location>
        <begin position="33"/>
        <end position="189"/>
    </location>
</feature>
<dbReference type="Gene3D" id="3.40.50.1820">
    <property type="entry name" value="alpha/beta hydrolase"/>
    <property type="match status" value="1"/>
</dbReference>
<proteinExistence type="predicted"/>
<dbReference type="SUPFAM" id="SSF53474">
    <property type="entry name" value="alpha/beta-Hydrolases"/>
    <property type="match status" value="1"/>
</dbReference>
<dbReference type="PANTHER" id="PTHR13136:SF11">
    <property type="entry name" value="TESTIS-EXPRESSED PROTEIN 30"/>
    <property type="match status" value="1"/>
</dbReference>
<dbReference type="Proteomes" id="UP000231586">
    <property type="component" value="Unassembled WGS sequence"/>
</dbReference>
<evidence type="ECO:0000313" key="2">
    <source>
        <dbReference type="EMBL" id="PJI94301.1"/>
    </source>
</evidence>
<accession>A0A2M8WTN0</accession>
<protein>
    <recommendedName>
        <fullName evidence="1">KANL3/Tex30 alpha/beta hydrolase-like domain-containing protein</fullName>
    </recommendedName>
</protein>
<dbReference type="PANTHER" id="PTHR13136">
    <property type="entry name" value="TESTIS DEVELOPMENT PROTEIN PRTD"/>
    <property type="match status" value="1"/>
</dbReference>